<evidence type="ECO:0000256" key="12">
    <source>
        <dbReference type="ARBA" id="ARBA00034068"/>
    </source>
</evidence>
<organism evidence="14 15">
    <name type="scientific">Mannheimia granulomatis</name>
    <dbReference type="NCBI Taxonomy" id="85402"/>
    <lineage>
        <taxon>Bacteria</taxon>
        <taxon>Pseudomonadati</taxon>
        <taxon>Pseudomonadota</taxon>
        <taxon>Gammaproteobacteria</taxon>
        <taxon>Pasteurellales</taxon>
        <taxon>Pasteurellaceae</taxon>
        <taxon>Mannheimia</taxon>
    </lineage>
</organism>
<dbReference type="PROSITE" id="PS50893">
    <property type="entry name" value="ABC_TRANSPORTER_2"/>
    <property type="match status" value="1"/>
</dbReference>
<dbReference type="GO" id="GO:0015697">
    <property type="term" value="P:quaternary ammonium group transport"/>
    <property type="evidence" value="ECO:0007669"/>
    <property type="project" value="UniProtKB-ARBA"/>
</dbReference>
<feature type="domain" description="ABC transporter" evidence="13">
    <location>
        <begin position="4"/>
        <end position="232"/>
    </location>
</feature>
<evidence type="ECO:0000256" key="5">
    <source>
        <dbReference type="ARBA" id="ARBA00022496"/>
    </source>
</evidence>
<dbReference type="EC" id="7.4.2.5" evidence="1"/>
<dbReference type="RefSeq" id="WP_042802326.1">
    <property type="nucleotide sequence ID" value="NZ_AVSP01000008.1"/>
</dbReference>
<comment type="catalytic activity">
    <reaction evidence="12">
        <text>ATP + H2O + proteinSide 1 = ADP + phosphate + proteinSide 2.</text>
        <dbReference type="EC" id="7.4.2.5"/>
    </reaction>
</comment>
<keyword evidence="4" id="KW-1003">Cell membrane</keyword>
<dbReference type="STRING" id="1122190.GCA_000621105_01586"/>
<evidence type="ECO:0000313" key="15">
    <source>
        <dbReference type="Proteomes" id="UP000054123"/>
    </source>
</evidence>
<accession>A0A011LZ96</accession>
<evidence type="ECO:0000256" key="10">
    <source>
        <dbReference type="ARBA" id="ARBA00023136"/>
    </source>
</evidence>
<reference evidence="14 15" key="1">
    <citation type="journal article" date="2014" name="Genome Announc.">
        <title>Genome Sequence of a Presumptive Mannheimia haemolytica Strain with an A1/A6-Cross-Reactive Serotype from a White-Tailed Deer (Odocoileus virginianus).</title>
        <authorList>
            <person name="Lawrence P.K."/>
            <person name="Bey R.F."/>
            <person name="Wiener B."/>
            <person name="Kittichotirat W."/>
            <person name="Bumgarner R.E."/>
        </authorList>
    </citation>
    <scope>NUCLEOTIDE SEQUENCE [LARGE SCALE GENOMIC DNA]</scope>
    <source>
        <strain evidence="14 15">PKL10</strain>
    </source>
</reference>
<dbReference type="FunFam" id="3.40.50.300:FF:000425">
    <property type="entry name" value="Probable ABC transporter, ATP-binding subunit"/>
    <property type="match status" value="1"/>
</dbReference>
<dbReference type="Gene3D" id="3.40.50.300">
    <property type="entry name" value="P-loop containing nucleotide triphosphate hydrolases"/>
    <property type="match status" value="1"/>
</dbReference>
<dbReference type="GO" id="GO:0015408">
    <property type="term" value="F:ABC-type ferric iron transporter activity"/>
    <property type="evidence" value="ECO:0007669"/>
    <property type="project" value="InterPro"/>
</dbReference>
<dbReference type="InterPro" id="IPR003439">
    <property type="entry name" value="ABC_transporter-like_ATP-bd"/>
</dbReference>
<dbReference type="SUPFAM" id="SSF50331">
    <property type="entry name" value="MOP-like"/>
    <property type="match status" value="1"/>
</dbReference>
<proteinExistence type="predicted"/>
<dbReference type="InterPro" id="IPR015853">
    <property type="entry name" value="ABC_transpr_FbpC"/>
</dbReference>
<dbReference type="Gene3D" id="2.40.50.100">
    <property type="match status" value="1"/>
</dbReference>
<keyword evidence="6" id="KW-0547">Nucleotide-binding</keyword>
<keyword evidence="3" id="KW-0813">Transport</keyword>
<dbReference type="Pfam" id="PF00005">
    <property type="entry name" value="ABC_tran"/>
    <property type="match status" value="1"/>
</dbReference>
<dbReference type="InterPro" id="IPR017871">
    <property type="entry name" value="ABC_transporter-like_CS"/>
</dbReference>
<dbReference type="InterPro" id="IPR027417">
    <property type="entry name" value="P-loop_NTPase"/>
</dbReference>
<evidence type="ECO:0000256" key="8">
    <source>
        <dbReference type="ARBA" id="ARBA00023004"/>
    </source>
</evidence>
<keyword evidence="5" id="KW-0410">Iron transport</keyword>
<dbReference type="PANTHER" id="PTHR42781:SF4">
    <property type="entry name" value="SPERMIDINE_PUTRESCINE IMPORT ATP-BINDING PROTEIN POTA"/>
    <property type="match status" value="1"/>
</dbReference>
<evidence type="ECO:0000256" key="2">
    <source>
        <dbReference type="ARBA" id="ARBA00021004"/>
    </source>
</evidence>
<dbReference type="SMART" id="SM00382">
    <property type="entry name" value="AAA"/>
    <property type="match status" value="1"/>
</dbReference>
<keyword evidence="15" id="KW-1185">Reference proteome</keyword>
<dbReference type="GO" id="GO:0016887">
    <property type="term" value="F:ATP hydrolysis activity"/>
    <property type="evidence" value="ECO:0007669"/>
    <property type="project" value="InterPro"/>
</dbReference>
<dbReference type="Proteomes" id="UP000054123">
    <property type="component" value="Unassembled WGS sequence"/>
</dbReference>
<dbReference type="InterPro" id="IPR050093">
    <property type="entry name" value="ABC_SmlMolc_Importer"/>
</dbReference>
<dbReference type="PROSITE" id="PS00211">
    <property type="entry name" value="ABC_TRANSPORTER_1"/>
    <property type="match status" value="1"/>
</dbReference>
<evidence type="ECO:0000256" key="9">
    <source>
        <dbReference type="ARBA" id="ARBA00023065"/>
    </source>
</evidence>
<evidence type="ECO:0000256" key="4">
    <source>
        <dbReference type="ARBA" id="ARBA00022475"/>
    </source>
</evidence>
<dbReference type="PANTHER" id="PTHR42781">
    <property type="entry name" value="SPERMIDINE/PUTRESCINE IMPORT ATP-BINDING PROTEIN POTA"/>
    <property type="match status" value="1"/>
</dbReference>
<dbReference type="SUPFAM" id="SSF52540">
    <property type="entry name" value="P-loop containing nucleoside triphosphate hydrolases"/>
    <property type="match status" value="1"/>
</dbReference>
<name>A0A011LZ96_9PAST</name>
<dbReference type="CDD" id="cd03259">
    <property type="entry name" value="ABC_Carb_Solutes_like"/>
    <property type="match status" value="1"/>
</dbReference>
<dbReference type="GO" id="GO:0016020">
    <property type="term" value="C:membrane"/>
    <property type="evidence" value="ECO:0007669"/>
    <property type="project" value="InterPro"/>
</dbReference>
<evidence type="ECO:0000256" key="11">
    <source>
        <dbReference type="ARBA" id="ARBA00024829"/>
    </source>
</evidence>
<dbReference type="PATRIC" id="fig|1450449.3.peg.925"/>
<dbReference type="EMBL" id="JANJ01000003">
    <property type="protein sequence ID" value="EXI62553.1"/>
    <property type="molecule type" value="Genomic_DNA"/>
</dbReference>
<sequence>MSVLTIKNLCLDFGQTSVLQSLNLAVNENEIICLLGASGCGKTTLLKAIAGLLPIEQGDIHLAGECLKSKAVENRQIGLIFQDYALFPHLTVAENIQFGLSKLAKTEQESITEQMLSVVKLQGLESRFPHELSGGQQQRVAIARALACRPQLLLLDEPFSNIDSQTRYAMIQEIKQILKSQNVPAIFVTHSKEEAFAFSDKIAVMDKGKIIQFGRPNELYHSPVNPFVADFLGGTNYLSCTVSEEKLLRSPIGEFRLFPEMEVKKGSCQWMLRPEQLILKPNELGLGKVVGKLFLGLYYRYQIAINGVELTAYQTQELKLGEQVEVGFQVREFTLF</sequence>
<keyword evidence="7" id="KW-0067">ATP-binding</keyword>
<comment type="caution">
    <text evidence="14">The sequence shown here is derived from an EMBL/GenBank/DDBJ whole genome shotgun (WGS) entry which is preliminary data.</text>
</comment>
<evidence type="ECO:0000256" key="6">
    <source>
        <dbReference type="ARBA" id="ARBA00022741"/>
    </source>
</evidence>
<keyword evidence="10" id="KW-0472">Membrane</keyword>
<evidence type="ECO:0000256" key="7">
    <source>
        <dbReference type="ARBA" id="ARBA00022840"/>
    </source>
</evidence>
<keyword evidence="8" id="KW-0408">Iron</keyword>
<evidence type="ECO:0000259" key="13">
    <source>
        <dbReference type="PROSITE" id="PS50893"/>
    </source>
</evidence>
<evidence type="ECO:0000256" key="1">
    <source>
        <dbReference type="ARBA" id="ARBA00012048"/>
    </source>
</evidence>
<dbReference type="GO" id="GO:0005524">
    <property type="term" value="F:ATP binding"/>
    <property type="evidence" value="ECO:0007669"/>
    <property type="project" value="UniProtKB-KW"/>
</dbReference>
<gene>
    <name evidence="14" type="ORF">AK33_04805</name>
</gene>
<keyword evidence="9" id="KW-0406">Ion transport</keyword>
<dbReference type="InterPro" id="IPR008995">
    <property type="entry name" value="Mo/tungstate-bd_C_term_dom"/>
</dbReference>
<comment type="function">
    <text evidence="11">Part of the ABC transporter complex LktBD involved in leukotoxin export. Transmembrane domains (TMD) form a pore in the inner membrane and the ATP-binding domain (NBD) is responsible for energy generation.</text>
</comment>
<dbReference type="AlphaFoldDB" id="A0A011LZ96"/>
<evidence type="ECO:0000313" key="14">
    <source>
        <dbReference type="EMBL" id="EXI62553.1"/>
    </source>
</evidence>
<dbReference type="InterPro" id="IPR003593">
    <property type="entry name" value="AAA+_ATPase"/>
</dbReference>
<evidence type="ECO:0000256" key="3">
    <source>
        <dbReference type="ARBA" id="ARBA00022448"/>
    </source>
</evidence>
<protein>
    <recommendedName>
        <fullName evidence="2">Leukotoxin translocation ATP-binding protein LktB</fullName>
        <ecNumber evidence="1">7.4.2.5</ecNumber>
    </recommendedName>
</protein>
<dbReference type="OrthoDB" id="9802264at2"/>